<name>A0A9D5HBJ1_9LILI</name>
<dbReference type="SUPFAM" id="SSF56371">
    <property type="entry name" value="Ribosome inactivating proteins (RIP)"/>
    <property type="match status" value="1"/>
</dbReference>
<dbReference type="Proteomes" id="UP001085076">
    <property type="component" value="Miscellaneous, Linkage group lg06"/>
</dbReference>
<evidence type="ECO:0000256" key="4">
    <source>
        <dbReference type="ARBA" id="ARBA00022656"/>
    </source>
</evidence>
<evidence type="ECO:0000256" key="6">
    <source>
        <dbReference type="ARBA" id="ARBA00022821"/>
    </source>
</evidence>
<dbReference type="InterPro" id="IPR016138">
    <property type="entry name" value="Ribosome_inactivat_prot_sub1"/>
</dbReference>
<dbReference type="PRINTS" id="PR00396">
    <property type="entry name" value="SHIGARICIN"/>
</dbReference>
<evidence type="ECO:0000256" key="5">
    <source>
        <dbReference type="ARBA" id="ARBA00022801"/>
    </source>
</evidence>
<dbReference type="InterPro" id="IPR017989">
    <property type="entry name" value="Ribosome_inactivat_1/2"/>
</dbReference>
<comment type="similarity">
    <text evidence="2">Belongs to the ribosome-inactivating protein family. Type 1 RIP subfamily.</text>
</comment>
<keyword evidence="6 8" id="KW-0611">Plant defense</keyword>
<dbReference type="GO" id="GO:0006952">
    <property type="term" value="P:defense response"/>
    <property type="evidence" value="ECO:0007669"/>
    <property type="project" value="UniProtKB-KW"/>
</dbReference>
<dbReference type="OrthoDB" id="1431634at2759"/>
<reference evidence="9" key="2">
    <citation type="journal article" date="2022" name="Hortic Res">
        <title>The genome of Dioscorea zingiberensis sheds light on the biosynthesis, origin and evolution of the medicinally important diosgenin saponins.</title>
        <authorList>
            <person name="Li Y."/>
            <person name="Tan C."/>
            <person name="Li Z."/>
            <person name="Guo J."/>
            <person name="Li S."/>
            <person name="Chen X."/>
            <person name="Wang C."/>
            <person name="Dai X."/>
            <person name="Yang H."/>
            <person name="Song W."/>
            <person name="Hou L."/>
            <person name="Xu J."/>
            <person name="Tong Z."/>
            <person name="Xu A."/>
            <person name="Yuan X."/>
            <person name="Wang W."/>
            <person name="Yang Q."/>
            <person name="Chen L."/>
            <person name="Sun Z."/>
            <person name="Wang K."/>
            <person name="Pan B."/>
            <person name="Chen J."/>
            <person name="Bao Y."/>
            <person name="Liu F."/>
            <person name="Qi X."/>
            <person name="Gang D.R."/>
            <person name="Wen J."/>
            <person name="Li J."/>
        </authorList>
    </citation>
    <scope>NUCLEOTIDE SEQUENCE</scope>
    <source>
        <strain evidence="9">Dzin_1.0</strain>
    </source>
</reference>
<protein>
    <recommendedName>
        <fullName evidence="3 8">rRNA N-glycosylase</fullName>
        <ecNumber evidence="3 8">3.2.2.22</ecNumber>
    </recommendedName>
</protein>
<gene>
    <name evidence="9" type="ORF">J5N97_023020</name>
</gene>
<comment type="caution">
    <text evidence="9">The sequence shown here is derived from an EMBL/GenBank/DDBJ whole genome shotgun (WGS) entry which is preliminary data.</text>
</comment>
<dbReference type="AlphaFoldDB" id="A0A9D5HBJ1"/>
<dbReference type="InterPro" id="IPR036041">
    <property type="entry name" value="Ribosome-inact_prot_sf"/>
</dbReference>
<dbReference type="EMBL" id="JAGGNH010000006">
    <property type="protein sequence ID" value="KAJ0970143.1"/>
    <property type="molecule type" value="Genomic_DNA"/>
</dbReference>
<sequence>MGAVYKQRGRKISAVPDWEFNGLFFTPSFSVISMALIIKEEFNISKASRDFYINLMRDARQKLGVKTSSYQLPILPPSPSSYRQIQFKDMLLRADDKNMIRLRLRWDNLYLVGFQINAAKEESEGGRWMEFTPDSGAPQLIPGSTYLGFTGGYDALLSASNIASLDKVEVGKDSLLEAVIRLNNPSTSYAIRAKSLIIVLIMICESLRFTYITDLLAPTFVNRQPIKPNASNGGR</sequence>
<keyword evidence="4 8" id="KW-0800">Toxin</keyword>
<comment type="catalytic activity">
    <reaction evidence="1 8">
        <text>Endohydrolysis of the N-glycosidic bond at one specific adenosine on the 28S rRNA.</text>
        <dbReference type="EC" id="3.2.2.22"/>
    </reaction>
</comment>
<keyword evidence="7 8" id="KW-0652">Protein synthesis inhibitor</keyword>
<dbReference type="GO" id="GO:0030598">
    <property type="term" value="F:rRNA N-glycosylase activity"/>
    <property type="evidence" value="ECO:0007669"/>
    <property type="project" value="UniProtKB-EC"/>
</dbReference>
<dbReference type="EC" id="3.2.2.22" evidence="3 8"/>
<dbReference type="GO" id="GO:0017148">
    <property type="term" value="P:negative regulation of translation"/>
    <property type="evidence" value="ECO:0007669"/>
    <property type="project" value="UniProtKB-KW"/>
</dbReference>
<dbReference type="GO" id="GO:0090729">
    <property type="term" value="F:toxin activity"/>
    <property type="evidence" value="ECO:0007669"/>
    <property type="project" value="UniProtKB-KW"/>
</dbReference>
<accession>A0A9D5HBJ1</accession>
<evidence type="ECO:0000256" key="3">
    <source>
        <dbReference type="ARBA" id="ARBA00012001"/>
    </source>
</evidence>
<evidence type="ECO:0000256" key="2">
    <source>
        <dbReference type="ARBA" id="ARBA00008544"/>
    </source>
</evidence>
<reference evidence="9" key="1">
    <citation type="submission" date="2021-03" db="EMBL/GenBank/DDBJ databases">
        <authorList>
            <person name="Li Z."/>
            <person name="Yang C."/>
        </authorList>
    </citation>
    <scope>NUCLEOTIDE SEQUENCE</scope>
    <source>
        <strain evidence="9">Dzin_1.0</strain>
        <tissue evidence="9">Leaf</tissue>
    </source>
</reference>
<evidence type="ECO:0000313" key="9">
    <source>
        <dbReference type="EMBL" id="KAJ0970143.1"/>
    </source>
</evidence>
<dbReference type="PANTHER" id="PTHR33453:SF9">
    <property type="entry name" value="ALBUMIN B-32"/>
    <property type="match status" value="1"/>
</dbReference>
<evidence type="ECO:0000256" key="8">
    <source>
        <dbReference type="RuleBase" id="RU004915"/>
    </source>
</evidence>
<proteinExistence type="inferred from homology"/>
<dbReference type="Gene3D" id="3.40.420.10">
    <property type="entry name" value="Ricin (A subunit), domain 1"/>
    <property type="match status" value="1"/>
</dbReference>
<dbReference type="Pfam" id="PF00161">
    <property type="entry name" value="RIP"/>
    <property type="match status" value="1"/>
</dbReference>
<organism evidence="9 10">
    <name type="scientific">Dioscorea zingiberensis</name>
    <dbReference type="NCBI Taxonomy" id="325984"/>
    <lineage>
        <taxon>Eukaryota</taxon>
        <taxon>Viridiplantae</taxon>
        <taxon>Streptophyta</taxon>
        <taxon>Embryophyta</taxon>
        <taxon>Tracheophyta</taxon>
        <taxon>Spermatophyta</taxon>
        <taxon>Magnoliopsida</taxon>
        <taxon>Liliopsida</taxon>
        <taxon>Dioscoreales</taxon>
        <taxon>Dioscoreaceae</taxon>
        <taxon>Dioscorea</taxon>
    </lineage>
</organism>
<dbReference type="InterPro" id="IPR001574">
    <property type="entry name" value="Ribosome_inactivat_prot"/>
</dbReference>
<dbReference type="PANTHER" id="PTHR33453">
    <property type="match status" value="1"/>
</dbReference>
<evidence type="ECO:0000256" key="1">
    <source>
        <dbReference type="ARBA" id="ARBA00000237"/>
    </source>
</evidence>
<keyword evidence="5 8" id="KW-0378">Hydrolase</keyword>
<keyword evidence="10" id="KW-1185">Reference proteome</keyword>
<evidence type="ECO:0000256" key="7">
    <source>
        <dbReference type="ARBA" id="ARBA00023193"/>
    </source>
</evidence>
<evidence type="ECO:0000313" key="10">
    <source>
        <dbReference type="Proteomes" id="UP001085076"/>
    </source>
</evidence>